<dbReference type="RefSeq" id="WP_265266942.1">
    <property type="nucleotide sequence ID" value="NZ_JAIHOM010000228.1"/>
</dbReference>
<name>A0ABT3LDD1_9CYAN</name>
<dbReference type="InterPro" id="IPR005502">
    <property type="entry name" value="Ribosyl_crysJ1"/>
</dbReference>
<proteinExistence type="predicted"/>
<accession>A0ABT3LDD1</accession>
<dbReference type="InterPro" id="IPR036705">
    <property type="entry name" value="Ribosyl_crysJ1_sf"/>
</dbReference>
<dbReference type="Gene3D" id="1.10.4080.10">
    <property type="entry name" value="ADP-ribosylation/Crystallin J1"/>
    <property type="match status" value="1"/>
</dbReference>
<reference evidence="1 2" key="1">
    <citation type="submission" date="2021-08" db="EMBL/GenBank/DDBJ databases">
        <title>Draft genome sequence of Spirulina subsalsa with high tolerance to salinity and hype-accumulation of phycocyanin.</title>
        <authorList>
            <person name="Pei H."/>
            <person name="Jiang L."/>
        </authorList>
    </citation>
    <scope>NUCLEOTIDE SEQUENCE [LARGE SCALE GENOMIC DNA]</scope>
    <source>
        <strain evidence="1 2">FACHB-351</strain>
    </source>
</reference>
<gene>
    <name evidence="1" type="ORF">K4A83_22470</name>
</gene>
<evidence type="ECO:0000313" key="2">
    <source>
        <dbReference type="Proteomes" id="UP001526426"/>
    </source>
</evidence>
<comment type="caution">
    <text evidence="1">The sequence shown here is derived from an EMBL/GenBank/DDBJ whole genome shotgun (WGS) entry which is preliminary data.</text>
</comment>
<dbReference type="SUPFAM" id="SSF101478">
    <property type="entry name" value="ADP-ribosylglycohydrolase"/>
    <property type="match status" value="1"/>
</dbReference>
<keyword evidence="2" id="KW-1185">Reference proteome</keyword>
<dbReference type="InterPro" id="IPR050792">
    <property type="entry name" value="ADP-ribosylglycohydrolase"/>
</dbReference>
<dbReference type="Pfam" id="PF03747">
    <property type="entry name" value="ADP_ribosyl_GH"/>
    <property type="match status" value="1"/>
</dbReference>
<dbReference type="Proteomes" id="UP001526426">
    <property type="component" value="Unassembled WGS sequence"/>
</dbReference>
<dbReference type="PANTHER" id="PTHR16222:SF35">
    <property type="entry name" value="ADP-RIBOSYLGLYCOHYDROLASE"/>
    <property type="match status" value="1"/>
</dbReference>
<evidence type="ECO:0000313" key="1">
    <source>
        <dbReference type="EMBL" id="MCW6038995.1"/>
    </source>
</evidence>
<organism evidence="1 2">
    <name type="scientific">Spirulina subsalsa FACHB-351</name>
    <dbReference type="NCBI Taxonomy" id="234711"/>
    <lineage>
        <taxon>Bacteria</taxon>
        <taxon>Bacillati</taxon>
        <taxon>Cyanobacteriota</taxon>
        <taxon>Cyanophyceae</taxon>
        <taxon>Spirulinales</taxon>
        <taxon>Spirulinaceae</taxon>
        <taxon>Spirulina</taxon>
    </lineage>
</organism>
<sequence>MSLDDRALGCVLGALVGDAAGATLEFLGHLPSPRECDRALTLPGGGILGVAPGQITDDGELTLCLAQALATSPRFNLTTIIQHYLRWYDSHPFEIGQTTATALRAYQRVKSEDYPRIIAEVVAPACSESKANGSVMRATPLAVWGYDLGDEELARYAIADSAITHPHPSCGYGVACYCLAIAHLLKNDGDSLGAFQRAEQWLNIPKSHPSAQQEVLSWLNDAQNNHNIPYSPHIGFIKIALTHAFRHLLHCQSYLEAIQKTLPIMFS</sequence>
<protein>
    <submittedName>
        <fullName evidence="1">ADP-ribosylglycohydrolase family protein</fullName>
    </submittedName>
</protein>
<dbReference type="PANTHER" id="PTHR16222">
    <property type="entry name" value="ADP-RIBOSYLGLYCOHYDROLASE"/>
    <property type="match status" value="1"/>
</dbReference>
<dbReference type="EMBL" id="JAIHOM010000228">
    <property type="protein sequence ID" value="MCW6038995.1"/>
    <property type="molecule type" value="Genomic_DNA"/>
</dbReference>